<dbReference type="PANTHER" id="PTHR32282">
    <property type="entry name" value="BINDING PROTEIN TRANSPEPTIDASE, PUTATIVE-RELATED"/>
    <property type="match status" value="1"/>
</dbReference>
<dbReference type="SUPFAM" id="SSF56601">
    <property type="entry name" value="beta-lactamase/transpeptidase-like"/>
    <property type="match status" value="1"/>
</dbReference>
<dbReference type="OrthoDB" id="9766909at2"/>
<keyword evidence="18" id="KW-1185">Reference proteome</keyword>
<dbReference type="GO" id="GO:0008360">
    <property type="term" value="P:regulation of cell shape"/>
    <property type="evidence" value="ECO:0007669"/>
    <property type="project" value="UniProtKB-KW"/>
</dbReference>
<dbReference type="EMBL" id="PISE01000060">
    <property type="protein sequence ID" value="PKG21855.1"/>
    <property type="molecule type" value="Genomic_DNA"/>
</dbReference>
<dbReference type="InterPro" id="IPR050396">
    <property type="entry name" value="Glycosyltr_51/Transpeptidase"/>
</dbReference>
<keyword evidence="6" id="KW-0808">Transferase</keyword>
<dbReference type="SUPFAM" id="SSF53955">
    <property type="entry name" value="Lysozyme-like"/>
    <property type="match status" value="1"/>
</dbReference>
<keyword evidence="2" id="KW-1003">Cell membrane</keyword>
<feature type="domain" description="Glycosyl transferase family 51" evidence="16">
    <location>
        <begin position="48"/>
        <end position="221"/>
    </location>
</feature>
<evidence type="ECO:0000256" key="10">
    <source>
        <dbReference type="ARBA" id="ARBA00023136"/>
    </source>
</evidence>
<evidence type="ECO:0000256" key="6">
    <source>
        <dbReference type="ARBA" id="ARBA00022679"/>
    </source>
</evidence>
<keyword evidence="12" id="KW-0961">Cell wall biogenesis/degradation</keyword>
<dbReference type="GO" id="GO:0071555">
    <property type="term" value="P:cell wall organization"/>
    <property type="evidence" value="ECO:0007669"/>
    <property type="project" value="UniProtKB-KW"/>
</dbReference>
<keyword evidence="3" id="KW-0121">Carboxypeptidase</keyword>
<dbReference type="InterPro" id="IPR023346">
    <property type="entry name" value="Lysozyme-like_dom_sf"/>
</dbReference>
<keyword evidence="7" id="KW-0378">Hydrolase</keyword>
<evidence type="ECO:0000256" key="9">
    <source>
        <dbReference type="ARBA" id="ARBA00022984"/>
    </source>
</evidence>
<dbReference type="Gene3D" id="3.40.710.10">
    <property type="entry name" value="DD-peptidase/beta-lactamase superfamily"/>
    <property type="match status" value="1"/>
</dbReference>
<keyword evidence="4" id="KW-0645">Protease</keyword>
<dbReference type="GO" id="GO:0009252">
    <property type="term" value="P:peptidoglycan biosynthetic process"/>
    <property type="evidence" value="ECO:0007669"/>
    <property type="project" value="UniProtKB-KW"/>
</dbReference>
<evidence type="ECO:0000259" key="15">
    <source>
        <dbReference type="Pfam" id="PF00905"/>
    </source>
</evidence>
<proteinExistence type="predicted"/>
<dbReference type="AlphaFoldDB" id="A0A2N0YX75"/>
<dbReference type="InterPro" id="IPR012338">
    <property type="entry name" value="Beta-lactam/transpept-like"/>
</dbReference>
<evidence type="ECO:0000256" key="12">
    <source>
        <dbReference type="ARBA" id="ARBA00023316"/>
    </source>
</evidence>
<feature type="domain" description="Penicillin-binding protein transpeptidase" evidence="15">
    <location>
        <begin position="334"/>
        <end position="569"/>
    </location>
</feature>
<comment type="caution">
    <text evidence="17">The sequence shown here is derived from an EMBL/GenBank/DDBJ whole genome shotgun (WGS) entry which is preliminary data.</text>
</comment>
<evidence type="ECO:0000256" key="4">
    <source>
        <dbReference type="ARBA" id="ARBA00022670"/>
    </source>
</evidence>
<evidence type="ECO:0000256" key="1">
    <source>
        <dbReference type="ARBA" id="ARBA00004236"/>
    </source>
</evidence>
<comment type="catalytic activity">
    <reaction evidence="13">
        <text>Preferential cleavage: (Ac)2-L-Lys-D-Ala-|-D-Ala. Also transpeptidation of peptidyl-alanyl moieties that are N-acyl substituents of D-alanine.</text>
        <dbReference type="EC" id="3.4.16.4"/>
    </reaction>
</comment>
<dbReference type="Pfam" id="PF00905">
    <property type="entry name" value="Transpeptidase"/>
    <property type="match status" value="1"/>
</dbReference>
<dbReference type="GO" id="GO:0005886">
    <property type="term" value="C:plasma membrane"/>
    <property type="evidence" value="ECO:0007669"/>
    <property type="project" value="UniProtKB-SubCell"/>
</dbReference>
<dbReference type="Pfam" id="PF00912">
    <property type="entry name" value="Transgly"/>
    <property type="match status" value="1"/>
</dbReference>
<evidence type="ECO:0000256" key="14">
    <source>
        <dbReference type="ARBA" id="ARBA00049902"/>
    </source>
</evidence>
<evidence type="ECO:0000259" key="16">
    <source>
        <dbReference type="Pfam" id="PF00912"/>
    </source>
</evidence>
<evidence type="ECO:0000256" key="7">
    <source>
        <dbReference type="ARBA" id="ARBA00022801"/>
    </source>
</evidence>
<evidence type="ECO:0000256" key="3">
    <source>
        <dbReference type="ARBA" id="ARBA00022645"/>
    </source>
</evidence>
<keyword evidence="8" id="KW-0133">Cell shape</keyword>
<evidence type="ECO:0000256" key="8">
    <source>
        <dbReference type="ARBA" id="ARBA00022960"/>
    </source>
</evidence>
<evidence type="ECO:0000256" key="11">
    <source>
        <dbReference type="ARBA" id="ARBA00023268"/>
    </source>
</evidence>
<dbReference type="InterPro" id="IPR001264">
    <property type="entry name" value="Glyco_trans_51"/>
</dbReference>
<dbReference type="GO" id="GO:0008658">
    <property type="term" value="F:penicillin binding"/>
    <property type="evidence" value="ECO:0007669"/>
    <property type="project" value="InterPro"/>
</dbReference>
<dbReference type="GO" id="GO:0006508">
    <property type="term" value="P:proteolysis"/>
    <property type="evidence" value="ECO:0007669"/>
    <property type="project" value="UniProtKB-KW"/>
</dbReference>
<dbReference type="GO" id="GO:0030288">
    <property type="term" value="C:outer membrane-bounded periplasmic space"/>
    <property type="evidence" value="ECO:0007669"/>
    <property type="project" value="TreeGrafter"/>
</dbReference>
<name>A0A2N0YX75_9BACI</name>
<organism evidence="17 18">
    <name type="scientific">Niallia nealsonii</name>
    <dbReference type="NCBI Taxonomy" id="115979"/>
    <lineage>
        <taxon>Bacteria</taxon>
        <taxon>Bacillati</taxon>
        <taxon>Bacillota</taxon>
        <taxon>Bacilli</taxon>
        <taxon>Bacillales</taxon>
        <taxon>Bacillaceae</taxon>
        <taxon>Niallia</taxon>
    </lineage>
</organism>
<evidence type="ECO:0000256" key="2">
    <source>
        <dbReference type="ARBA" id="ARBA00022475"/>
    </source>
</evidence>
<sequence length="606" mass="69151">MFCLFICMIIAVAKEKKQLVSFHAYLEKKISMSNLQLEETSYIKDKNNQIISEIQTSIHRKSLTEEKIPNFIKQVFILSEDQHFYEHKGFDVPSMGRALFANIESQSIEQGASTITQQLARNYLKSYNKTYNRKLQELFYAYELERKRTKEEILTDYVNAIYFANGMYGLEAAAEFYFDDSVAKLTKAQLIFLASIPNNPTVYNPIHHFKQTKKRQERLIDLLAANNIISKKESIQLKKEKLSLTLKTETDLYPDYTTYVEEELKQLIAENYGYTKKLQNASDKEKEIIEKQLQQEVADLYKKGITIQTALLPSIQQKAVAALNKTLAPYETEGAAVVIDQHTHQILALVAGKNYKKHDFNRSYQAYRQPGSAIKPLLVYAPYLEETKKGIYSQVNAGAYCSGSYCPKNYSGKNYGMVTIENAFIHSYNTPAVRILDTIGIEKAFTYLQPFQFQHVSENDYHLSAAVGGFSSGITPLELTDAYTTFGNDGTYKKARAILSVKDANGKEIMKWKDKSISVWSEQTNEKMRQLLKHTVTSGTAKKAYFPSTYLGGKTGTTNNYKDYWIVGLSNTQTVGVWVGRDQPSSLEAIESQSPHLHIWKQIMKR</sequence>
<keyword evidence="11" id="KW-0511">Multifunctional enzyme</keyword>
<evidence type="ECO:0000256" key="13">
    <source>
        <dbReference type="ARBA" id="ARBA00034000"/>
    </source>
</evidence>
<dbReference type="GO" id="GO:0009002">
    <property type="term" value="F:serine-type D-Ala-D-Ala carboxypeptidase activity"/>
    <property type="evidence" value="ECO:0007669"/>
    <property type="project" value="UniProtKB-EC"/>
</dbReference>
<evidence type="ECO:0000313" key="17">
    <source>
        <dbReference type="EMBL" id="PKG21855.1"/>
    </source>
</evidence>
<evidence type="ECO:0000256" key="5">
    <source>
        <dbReference type="ARBA" id="ARBA00022676"/>
    </source>
</evidence>
<comment type="subcellular location">
    <subcellularLocation>
        <location evidence="1">Cell membrane</location>
    </subcellularLocation>
</comment>
<keyword evidence="9" id="KW-0573">Peptidoglycan synthesis</keyword>
<dbReference type="Proteomes" id="UP000233375">
    <property type="component" value="Unassembled WGS sequence"/>
</dbReference>
<dbReference type="Gene3D" id="1.10.3810.10">
    <property type="entry name" value="Biosynthetic peptidoglycan transglycosylase-like"/>
    <property type="match status" value="1"/>
</dbReference>
<dbReference type="InterPro" id="IPR001460">
    <property type="entry name" value="PCN-bd_Tpept"/>
</dbReference>
<dbReference type="InterPro" id="IPR036950">
    <property type="entry name" value="PBP_transglycosylase"/>
</dbReference>
<comment type="catalytic activity">
    <reaction evidence="14">
        <text>[GlcNAc-(1-&gt;4)-Mur2Ac(oyl-L-Ala-gamma-D-Glu-L-Lys-D-Ala-D-Ala)](n)-di-trans,octa-cis-undecaprenyl diphosphate + beta-D-GlcNAc-(1-&gt;4)-Mur2Ac(oyl-L-Ala-gamma-D-Glu-L-Lys-D-Ala-D-Ala)-di-trans,octa-cis-undecaprenyl diphosphate = [GlcNAc-(1-&gt;4)-Mur2Ac(oyl-L-Ala-gamma-D-Glu-L-Lys-D-Ala-D-Ala)](n+1)-di-trans,octa-cis-undecaprenyl diphosphate + di-trans,octa-cis-undecaprenyl diphosphate + H(+)</text>
        <dbReference type="Rhea" id="RHEA:23708"/>
        <dbReference type="Rhea" id="RHEA-COMP:9602"/>
        <dbReference type="Rhea" id="RHEA-COMP:9603"/>
        <dbReference type="ChEBI" id="CHEBI:15378"/>
        <dbReference type="ChEBI" id="CHEBI:58405"/>
        <dbReference type="ChEBI" id="CHEBI:60033"/>
        <dbReference type="ChEBI" id="CHEBI:78435"/>
        <dbReference type="EC" id="2.4.99.28"/>
    </reaction>
</comment>
<gene>
    <name evidence="17" type="ORF">CWS01_20555</name>
</gene>
<accession>A0A2N0YX75</accession>
<dbReference type="PANTHER" id="PTHR32282:SF11">
    <property type="entry name" value="PENICILLIN-BINDING PROTEIN 1B"/>
    <property type="match status" value="1"/>
</dbReference>
<keyword evidence="10" id="KW-0472">Membrane</keyword>
<keyword evidence="5" id="KW-0328">Glycosyltransferase</keyword>
<evidence type="ECO:0000313" key="18">
    <source>
        <dbReference type="Proteomes" id="UP000233375"/>
    </source>
</evidence>
<reference evidence="17 18" key="1">
    <citation type="journal article" date="2003" name="Int. J. Syst. Evol. Microbiol.">
        <title>Bacillus nealsonii sp. nov., isolated from a spacecraft-assembly facility, whose spores are gamma-radiation resistant.</title>
        <authorList>
            <person name="Venkateswaran K."/>
            <person name="Kempf M."/>
            <person name="Chen F."/>
            <person name="Satomi M."/>
            <person name="Nicholson W."/>
            <person name="Kern R."/>
        </authorList>
    </citation>
    <scope>NUCLEOTIDE SEQUENCE [LARGE SCALE GENOMIC DNA]</scope>
    <source>
        <strain evidence="17 18">FO-92</strain>
    </source>
</reference>
<dbReference type="GO" id="GO:0008955">
    <property type="term" value="F:peptidoglycan glycosyltransferase activity"/>
    <property type="evidence" value="ECO:0007669"/>
    <property type="project" value="UniProtKB-EC"/>
</dbReference>
<protein>
    <submittedName>
        <fullName evidence="17">Penicillin-binding protein</fullName>
    </submittedName>
</protein>